<accession>A0A844GNV3</accession>
<reference evidence="2 3" key="1">
    <citation type="submission" date="2019-11" db="EMBL/GenBank/DDBJ databases">
        <title>Isolation of a new High Light Tolerant Cyanobacteria.</title>
        <authorList>
            <person name="Dobson Z."/>
            <person name="Vaughn N."/>
            <person name="Vaughn M."/>
            <person name="Fromme P."/>
            <person name="Mazor Y."/>
        </authorList>
    </citation>
    <scope>NUCLEOTIDE SEQUENCE [LARGE SCALE GENOMIC DNA]</scope>
    <source>
        <strain evidence="2 3">0216</strain>
    </source>
</reference>
<comment type="caution">
    <text evidence="2">The sequence shown here is derived from an EMBL/GenBank/DDBJ whole genome shotgun (WGS) entry which is preliminary data.</text>
</comment>
<proteinExistence type="predicted"/>
<feature type="compositionally biased region" description="Polar residues" evidence="1">
    <location>
        <begin position="39"/>
        <end position="52"/>
    </location>
</feature>
<organism evidence="2 3">
    <name type="scientific">Cyanobacterium aponinum 0216</name>
    <dbReference type="NCBI Taxonomy" id="2676140"/>
    <lineage>
        <taxon>Bacteria</taxon>
        <taxon>Bacillati</taxon>
        <taxon>Cyanobacteriota</taxon>
        <taxon>Cyanophyceae</taxon>
        <taxon>Oscillatoriophycideae</taxon>
        <taxon>Chroococcales</taxon>
        <taxon>Geminocystaceae</taxon>
        <taxon>Cyanobacterium</taxon>
    </lineage>
</organism>
<name>A0A844GNV3_9CHRO</name>
<sequence>MGIMSNSTILASSLVILSSLTIGVASGLISFYVGSESLKSVNTPPENPTQKINEQEKEVQDNKKFSIIPEQKILVKVYDYVHKQQEASKVKQSQSNSNPQ</sequence>
<dbReference type="EMBL" id="WMIA01000003">
    <property type="protein sequence ID" value="MTF38157.1"/>
    <property type="molecule type" value="Genomic_DNA"/>
</dbReference>
<dbReference type="Proteomes" id="UP000437131">
    <property type="component" value="Unassembled WGS sequence"/>
</dbReference>
<evidence type="ECO:0000256" key="1">
    <source>
        <dbReference type="SAM" id="MobiDB-lite"/>
    </source>
</evidence>
<dbReference type="AlphaFoldDB" id="A0A844GNV3"/>
<feature type="region of interest" description="Disordered" evidence="1">
    <location>
        <begin position="39"/>
        <end position="58"/>
    </location>
</feature>
<protein>
    <submittedName>
        <fullName evidence="2">Uncharacterized protein</fullName>
    </submittedName>
</protein>
<evidence type="ECO:0000313" key="3">
    <source>
        <dbReference type="Proteomes" id="UP000437131"/>
    </source>
</evidence>
<gene>
    <name evidence="2" type="ORF">GGC33_04380</name>
</gene>
<evidence type="ECO:0000313" key="2">
    <source>
        <dbReference type="EMBL" id="MTF38157.1"/>
    </source>
</evidence>